<gene>
    <name evidence="11" type="primary">gmhB</name>
    <name evidence="11" type="ORF">FPL11_01050</name>
</gene>
<dbReference type="InterPro" id="IPR006543">
    <property type="entry name" value="Histidinol-phos"/>
</dbReference>
<dbReference type="NCBIfam" id="TIGR01662">
    <property type="entry name" value="HAD-SF-IIIA"/>
    <property type="match status" value="1"/>
</dbReference>
<feature type="site" description="Stabilizes the phosphoryl group" evidence="9">
    <location>
        <position position="103"/>
    </location>
</feature>
<evidence type="ECO:0000313" key="12">
    <source>
        <dbReference type="Proteomes" id="UP000316688"/>
    </source>
</evidence>
<feature type="binding site" evidence="10">
    <location>
        <position position="9"/>
    </location>
    <ligand>
        <name>Mg(2+)</name>
        <dbReference type="ChEBI" id="CHEBI:18420"/>
    </ligand>
</feature>
<dbReference type="NCBIfam" id="TIGR01509">
    <property type="entry name" value="HAD-SF-IA-v3"/>
    <property type="match status" value="1"/>
</dbReference>
<feature type="binding site" evidence="10">
    <location>
        <position position="99"/>
    </location>
    <ligand>
        <name>Zn(2+)</name>
        <dbReference type="ChEBI" id="CHEBI:29105"/>
    </ligand>
</feature>
<organism evidence="11 12">
    <name type="scientific">Spiribacter aquaticus</name>
    <dbReference type="NCBI Taxonomy" id="1935996"/>
    <lineage>
        <taxon>Bacteria</taxon>
        <taxon>Pseudomonadati</taxon>
        <taxon>Pseudomonadota</taxon>
        <taxon>Gammaproteobacteria</taxon>
        <taxon>Chromatiales</taxon>
        <taxon>Ectothiorhodospiraceae</taxon>
        <taxon>Spiribacter</taxon>
    </lineage>
</organism>
<sequence length="177" mass="18396">MRPHCVLLDRDGVINHDSDAYILGVDEWEPLPGSLAAIARLTRAGIPVAVCTNQSARARGLISAAGLAAIHRRMTAAIETAGGQLAGVFVCPHGPTDDCDCRKPAPGLLHQALEALGCAPEKALFIGDSRRDLDAARGAGVTAWLVRTGNGRRTEADGGTAVPVYDDLAAAVEALLQ</sequence>
<dbReference type="InterPro" id="IPR006439">
    <property type="entry name" value="HAD-SF_hydro_IA"/>
</dbReference>
<feature type="site" description="Stabilizes the phosphoryl group" evidence="9">
    <location>
        <position position="52"/>
    </location>
</feature>
<keyword evidence="10" id="KW-0460">Magnesium</keyword>
<evidence type="ECO:0000256" key="8">
    <source>
        <dbReference type="PIRSR" id="PIRSR004682-1"/>
    </source>
</evidence>
<feature type="active site" description="Nucleophile" evidence="8">
    <location>
        <position position="11"/>
    </location>
</feature>
<dbReference type="Proteomes" id="UP000316688">
    <property type="component" value="Unassembled WGS sequence"/>
</dbReference>
<dbReference type="GO" id="GO:0016791">
    <property type="term" value="F:phosphatase activity"/>
    <property type="evidence" value="ECO:0007669"/>
    <property type="project" value="InterPro"/>
</dbReference>
<keyword evidence="12" id="KW-1185">Reference proteome</keyword>
<keyword evidence="2 7" id="KW-0963">Cytoplasm</keyword>
<dbReference type="Pfam" id="PF00702">
    <property type="entry name" value="Hydrolase"/>
    <property type="match status" value="1"/>
</dbReference>
<dbReference type="EC" id="3.1.3.-" evidence="7"/>
<accession>A0A557RMB0</accession>
<keyword evidence="10" id="KW-0862">Zinc</keyword>
<feature type="active site" description="Nucleophile" evidence="8">
    <location>
        <position position="9"/>
    </location>
</feature>
<dbReference type="Gene3D" id="3.40.50.1000">
    <property type="entry name" value="HAD superfamily/HAD-like"/>
    <property type="match status" value="1"/>
</dbReference>
<evidence type="ECO:0000256" key="1">
    <source>
        <dbReference type="ARBA" id="ARBA00004496"/>
    </source>
</evidence>
<dbReference type="NCBIfam" id="NF006506">
    <property type="entry name" value="PRK08942.1"/>
    <property type="match status" value="1"/>
</dbReference>
<evidence type="ECO:0000256" key="6">
    <source>
        <dbReference type="ARBA" id="ARBA00031828"/>
    </source>
</evidence>
<keyword evidence="4 7" id="KW-0378">Hydrolase</keyword>
<evidence type="ECO:0000256" key="3">
    <source>
        <dbReference type="ARBA" id="ARBA00022723"/>
    </source>
</evidence>
<feature type="binding site" evidence="10">
    <location>
        <position position="11"/>
    </location>
    <ligand>
        <name>Mg(2+)</name>
        <dbReference type="ChEBI" id="CHEBI:18420"/>
    </ligand>
</feature>
<dbReference type="InterPro" id="IPR036412">
    <property type="entry name" value="HAD-like_sf"/>
</dbReference>
<dbReference type="GO" id="GO:0005737">
    <property type="term" value="C:cytoplasm"/>
    <property type="evidence" value="ECO:0007669"/>
    <property type="project" value="UniProtKB-SubCell"/>
</dbReference>
<comment type="subcellular location">
    <subcellularLocation>
        <location evidence="1 7">Cytoplasm</location>
    </subcellularLocation>
</comment>
<feature type="binding site" evidence="10">
    <location>
        <position position="101"/>
    </location>
    <ligand>
        <name>Zn(2+)</name>
        <dbReference type="ChEBI" id="CHEBI:29105"/>
    </ligand>
</feature>
<feature type="binding site" evidence="10">
    <location>
        <position position="91"/>
    </location>
    <ligand>
        <name>Zn(2+)</name>
        <dbReference type="ChEBI" id="CHEBI:29105"/>
    </ligand>
</feature>
<comment type="cofactor">
    <cofactor evidence="10">
        <name>Mg(2+)</name>
        <dbReference type="ChEBI" id="CHEBI:18420"/>
    </cofactor>
</comment>
<dbReference type="GO" id="GO:0046872">
    <property type="term" value="F:metal ion binding"/>
    <property type="evidence" value="ECO:0007669"/>
    <property type="project" value="UniProtKB-KW"/>
</dbReference>
<comment type="caution">
    <text evidence="11">The sequence shown here is derived from an EMBL/GenBank/DDBJ whole genome shotgun (WGS) entry which is preliminary data.</text>
</comment>
<dbReference type="RefSeq" id="WP_144346872.1">
    <property type="nucleotide sequence ID" value="NZ_VMKP01000001.1"/>
</dbReference>
<keyword evidence="3 10" id="KW-0479">Metal-binding</keyword>
<dbReference type="PIRSF" id="PIRSF004682">
    <property type="entry name" value="GmhB"/>
    <property type="match status" value="1"/>
</dbReference>
<evidence type="ECO:0000256" key="5">
    <source>
        <dbReference type="ARBA" id="ARBA00023277"/>
    </source>
</evidence>
<evidence type="ECO:0000256" key="9">
    <source>
        <dbReference type="PIRSR" id="PIRSR004682-3"/>
    </source>
</evidence>
<dbReference type="SUPFAM" id="SSF56784">
    <property type="entry name" value="HAD-like"/>
    <property type="match status" value="1"/>
</dbReference>
<dbReference type="EMBL" id="VMKP01000001">
    <property type="protein sequence ID" value="TVO66309.1"/>
    <property type="molecule type" value="Genomic_DNA"/>
</dbReference>
<evidence type="ECO:0000256" key="7">
    <source>
        <dbReference type="PIRNR" id="PIRNR004682"/>
    </source>
</evidence>
<feature type="binding site" evidence="10">
    <location>
        <position position="128"/>
    </location>
    <ligand>
        <name>Mg(2+)</name>
        <dbReference type="ChEBI" id="CHEBI:18420"/>
    </ligand>
</feature>
<dbReference type="AlphaFoldDB" id="A0A557RMB0"/>
<proteinExistence type="inferred from homology"/>
<feature type="site" description="Contributes to substrate recognition" evidence="9">
    <location>
        <position position="102"/>
    </location>
</feature>
<dbReference type="PANTHER" id="PTHR42891">
    <property type="entry name" value="D-GLYCERO-BETA-D-MANNO-HEPTOSE-1,7-BISPHOSPHATE 7-PHOSPHATASE"/>
    <property type="match status" value="1"/>
</dbReference>
<dbReference type="NCBIfam" id="TIGR01656">
    <property type="entry name" value="Histidinol-ppas"/>
    <property type="match status" value="1"/>
</dbReference>
<dbReference type="GO" id="GO:0005975">
    <property type="term" value="P:carbohydrate metabolic process"/>
    <property type="evidence" value="ECO:0007669"/>
    <property type="project" value="InterPro"/>
</dbReference>
<dbReference type="InterPro" id="IPR006549">
    <property type="entry name" value="HAD-SF_hydro_IIIA"/>
</dbReference>
<protein>
    <recommendedName>
        <fullName evidence="6 7">D,D-heptose 1,7-bisphosphate phosphatase</fullName>
        <ecNumber evidence="7">3.1.3.-</ecNumber>
    </recommendedName>
</protein>
<comment type="cofactor">
    <cofactor evidence="10">
        <name>Zn(2+)</name>
        <dbReference type="ChEBI" id="CHEBI:29105"/>
    </cofactor>
</comment>
<evidence type="ECO:0000256" key="2">
    <source>
        <dbReference type="ARBA" id="ARBA00022490"/>
    </source>
</evidence>
<evidence type="ECO:0000256" key="4">
    <source>
        <dbReference type="ARBA" id="ARBA00022801"/>
    </source>
</evidence>
<reference evidence="11 12" key="1">
    <citation type="submission" date="2019-07" db="EMBL/GenBank/DDBJ databases">
        <title>Reclasification of Spiribacter aquaticus.</title>
        <authorList>
            <person name="Leon M.J."/>
            <person name="Sanchez-Porro C."/>
            <person name="Ventosa A."/>
        </authorList>
    </citation>
    <scope>NUCLEOTIDE SEQUENCE [LARGE SCALE GENOMIC DNA]</scope>
    <source>
        <strain evidence="11 12">SP30</strain>
    </source>
</reference>
<feature type="binding site" evidence="10">
    <location>
        <position position="93"/>
    </location>
    <ligand>
        <name>Zn(2+)</name>
        <dbReference type="ChEBI" id="CHEBI:29105"/>
    </ligand>
</feature>
<dbReference type="InterPro" id="IPR023214">
    <property type="entry name" value="HAD_sf"/>
</dbReference>
<keyword evidence="5 7" id="KW-0119">Carbohydrate metabolism</keyword>
<evidence type="ECO:0000313" key="11">
    <source>
        <dbReference type="EMBL" id="TVO66309.1"/>
    </source>
</evidence>
<dbReference type="PANTHER" id="PTHR42891:SF1">
    <property type="entry name" value="D-GLYCERO-BETA-D-MANNO-HEPTOSE-1,7-BISPHOSPHATE 7-PHOSPHATASE"/>
    <property type="match status" value="1"/>
</dbReference>
<name>A0A557RMB0_9GAMM</name>
<evidence type="ECO:0000256" key="10">
    <source>
        <dbReference type="PIRSR" id="PIRSR004682-4"/>
    </source>
</evidence>
<dbReference type="InterPro" id="IPR004446">
    <property type="entry name" value="Heptose_bisP_phosphatase"/>
</dbReference>
<comment type="similarity">
    <text evidence="7">Belongs to the gmhB family.</text>
</comment>